<dbReference type="Pfam" id="PF03050">
    <property type="entry name" value="DDE_Tnp_IS66"/>
    <property type="match status" value="1"/>
</dbReference>
<evidence type="ECO:0000313" key="4">
    <source>
        <dbReference type="Proteomes" id="UP000467488"/>
    </source>
</evidence>
<dbReference type="AlphaFoldDB" id="A0A8S0FRE8"/>
<dbReference type="PANTHER" id="PTHR33678">
    <property type="entry name" value="BLL1576 PROTEIN"/>
    <property type="match status" value="1"/>
</dbReference>
<dbReference type="Proteomes" id="UP000467488">
    <property type="component" value="Chromosome"/>
</dbReference>
<evidence type="ECO:0000256" key="1">
    <source>
        <dbReference type="SAM" id="MobiDB-lite"/>
    </source>
</evidence>
<protein>
    <recommendedName>
        <fullName evidence="2">Transposase IS66 central domain-containing protein</fullName>
    </recommendedName>
</protein>
<organism evidence="3 4">
    <name type="scientific">Escherichia coli</name>
    <dbReference type="NCBI Taxonomy" id="562"/>
    <lineage>
        <taxon>Bacteria</taxon>
        <taxon>Pseudomonadati</taxon>
        <taxon>Pseudomonadota</taxon>
        <taxon>Gammaproteobacteria</taxon>
        <taxon>Enterobacterales</taxon>
        <taxon>Enterobacteriaceae</taxon>
        <taxon>Escherichia</taxon>
    </lineage>
</organism>
<sequence>MLLTSLHEWMVEKNGTLSKKSRLGEAFSYVLNQWDALCYYSDDGLAEADNNAAERALRAVCLGKKNFMFFGSDHGGERGALLYGLIPPRHLPSERYRSGSVSAPYPERTAGMAFQPS</sequence>
<reference evidence="3 4" key="1">
    <citation type="submission" date="2020-01" db="EMBL/GenBank/DDBJ databases">
        <title>Dynamics of blaIMP-6 dissemination in carbapenem resistant Enterobacteriacea isolated from regional surveillance in Osaka, Japan.</title>
        <authorList>
            <person name="Abe R."/>
            <person name="Akeda Y."/>
            <person name="Sugawara Y."/>
            <person name="Yamamoto N."/>
            <person name="Tomono K."/>
            <person name="Takeuchi D."/>
            <person name="Kawahara R."/>
            <person name="Hamada S."/>
        </authorList>
    </citation>
    <scope>NUCLEOTIDE SEQUENCE [LARGE SCALE GENOMIC DNA]</scope>
    <source>
        <strain evidence="3 4">E300</strain>
    </source>
</reference>
<dbReference type="InterPro" id="IPR004291">
    <property type="entry name" value="Transposase_IS66_central"/>
</dbReference>
<proteinExistence type="predicted"/>
<accession>A0A8S0FRE8</accession>
<gene>
    <name evidence="3" type="ORF">EIMP300_38900</name>
</gene>
<dbReference type="PANTHER" id="PTHR33678:SF1">
    <property type="entry name" value="BLL1576 PROTEIN"/>
    <property type="match status" value="1"/>
</dbReference>
<dbReference type="EMBL" id="AP022360">
    <property type="protein sequence ID" value="BBU82490.1"/>
    <property type="molecule type" value="Genomic_DNA"/>
</dbReference>
<evidence type="ECO:0000259" key="2">
    <source>
        <dbReference type="Pfam" id="PF03050"/>
    </source>
</evidence>
<feature type="domain" description="Transposase IS66 central" evidence="2">
    <location>
        <begin position="2"/>
        <end position="77"/>
    </location>
</feature>
<evidence type="ECO:0000313" key="3">
    <source>
        <dbReference type="EMBL" id="BBU82490.1"/>
    </source>
</evidence>
<dbReference type="InterPro" id="IPR052344">
    <property type="entry name" value="Transposase-related"/>
</dbReference>
<name>A0A8S0FRE8_ECOLX</name>
<feature type="region of interest" description="Disordered" evidence="1">
    <location>
        <begin position="96"/>
        <end position="117"/>
    </location>
</feature>